<dbReference type="EMBL" id="KN650249">
    <property type="protein sequence ID" value="KHN32318.1"/>
    <property type="molecule type" value="Genomic_DNA"/>
</dbReference>
<dbReference type="AlphaFoldDB" id="A0A0B2RK58"/>
<name>A0A0B2RK58_GLYSO</name>
<proteinExistence type="predicted"/>
<accession>A0A0B2RK58</accession>
<sequence length="128" mass="13957">MAPPPKAPREGSALEATTEVAIANIALSATSSFFGCTRAYLQSLESCRFDKVKAVRYVVLQALKYWIILPAPPDTPNPSETGSSLKGALSYVVEYRGVHVRPSVGDLREEKYCSEGKDCYHGMITCLI</sequence>
<reference evidence="1" key="1">
    <citation type="submission" date="2014-07" db="EMBL/GenBank/DDBJ databases">
        <title>Identification of a novel salt tolerance gene in wild soybean by whole-genome sequencing.</title>
        <authorList>
            <person name="Lam H.-M."/>
            <person name="Qi X."/>
            <person name="Li M.-W."/>
            <person name="Liu X."/>
            <person name="Xie M."/>
            <person name="Ni M."/>
            <person name="Xu X."/>
        </authorList>
    </citation>
    <scope>NUCLEOTIDE SEQUENCE [LARGE SCALE GENOMIC DNA]</scope>
    <source>
        <tissue evidence="1">Root</tissue>
    </source>
</reference>
<organism evidence="1">
    <name type="scientific">Glycine soja</name>
    <name type="common">Wild soybean</name>
    <dbReference type="NCBI Taxonomy" id="3848"/>
    <lineage>
        <taxon>Eukaryota</taxon>
        <taxon>Viridiplantae</taxon>
        <taxon>Streptophyta</taxon>
        <taxon>Embryophyta</taxon>
        <taxon>Tracheophyta</taxon>
        <taxon>Spermatophyta</taxon>
        <taxon>Magnoliopsida</taxon>
        <taxon>eudicotyledons</taxon>
        <taxon>Gunneridae</taxon>
        <taxon>Pentapetalae</taxon>
        <taxon>rosids</taxon>
        <taxon>fabids</taxon>
        <taxon>Fabales</taxon>
        <taxon>Fabaceae</taxon>
        <taxon>Papilionoideae</taxon>
        <taxon>50 kb inversion clade</taxon>
        <taxon>NPAAA clade</taxon>
        <taxon>indigoferoid/millettioid clade</taxon>
        <taxon>Phaseoleae</taxon>
        <taxon>Glycine</taxon>
        <taxon>Glycine subgen. Soja</taxon>
    </lineage>
</organism>
<evidence type="ECO:0000313" key="1">
    <source>
        <dbReference type="EMBL" id="KHN32318.1"/>
    </source>
</evidence>
<gene>
    <name evidence="1" type="ORF">glysoja_049889</name>
</gene>
<dbReference type="Proteomes" id="UP000053555">
    <property type="component" value="Unassembled WGS sequence"/>
</dbReference>
<protein>
    <submittedName>
        <fullName evidence="1">Uncharacterized protein</fullName>
    </submittedName>
</protein>